<evidence type="ECO:0000313" key="2">
    <source>
        <dbReference type="EMBL" id="MDI3402991.1"/>
    </source>
</evidence>
<comment type="caution">
    <text evidence="2">The sequence shown here is derived from an EMBL/GenBank/DDBJ whole genome shotgun (WGS) entry which is preliminary data.</text>
</comment>
<feature type="compositionally biased region" description="Polar residues" evidence="1">
    <location>
        <begin position="27"/>
        <end position="42"/>
    </location>
</feature>
<proteinExistence type="predicted"/>
<dbReference type="Proteomes" id="UP001223978">
    <property type="component" value="Unassembled WGS sequence"/>
</dbReference>
<protein>
    <recommendedName>
        <fullName evidence="4">Small hydrophilic protein</fullName>
    </recommendedName>
</protein>
<accession>A0ABT6S4G8</accession>
<keyword evidence="3" id="KW-1185">Reference proteome</keyword>
<evidence type="ECO:0008006" key="4">
    <source>
        <dbReference type="Google" id="ProtNLM"/>
    </source>
</evidence>
<feature type="compositionally biased region" description="Basic and acidic residues" evidence="1">
    <location>
        <begin position="15"/>
        <end position="25"/>
    </location>
</feature>
<sequence length="56" mass="6202">MAKNKNRPQPTQPNRGKETTTERGAEQQGQSAVQSDAPSPSNLAERGKRQKRFGHN</sequence>
<evidence type="ECO:0000313" key="3">
    <source>
        <dbReference type="Proteomes" id="UP001223978"/>
    </source>
</evidence>
<feature type="region of interest" description="Disordered" evidence="1">
    <location>
        <begin position="1"/>
        <end position="56"/>
    </location>
</feature>
<organism evidence="2 3">
    <name type="scientific">Streptomyces cavernicola</name>
    <dbReference type="NCBI Taxonomy" id="3043613"/>
    <lineage>
        <taxon>Bacteria</taxon>
        <taxon>Bacillati</taxon>
        <taxon>Actinomycetota</taxon>
        <taxon>Actinomycetes</taxon>
        <taxon>Kitasatosporales</taxon>
        <taxon>Streptomycetaceae</taxon>
        <taxon>Streptomyces</taxon>
    </lineage>
</organism>
<evidence type="ECO:0000256" key="1">
    <source>
        <dbReference type="SAM" id="MobiDB-lite"/>
    </source>
</evidence>
<name>A0ABT6S4G8_9ACTN</name>
<dbReference type="EMBL" id="JASCIQ010000003">
    <property type="protein sequence ID" value="MDI3402991.1"/>
    <property type="molecule type" value="Genomic_DNA"/>
</dbReference>
<reference evidence="2 3" key="1">
    <citation type="submission" date="2023-05" db="EMBL/GenBank/DDBJ databases">
        <title>Draft genome sequence of Streptomyces sp. B-S-A6 isolated from a cave soil in Thailand.</title>
        <authorList>
            <person name="Chamroensaksri N."/>
            <person name="Muangham S."/>
        </authorList>
    </citation>
    <scope>NUCLEOTIDE SEQUENCE [LARGE SCALE GENOMIC DNA]</scope>
    <source>
        <strain evidence="2 3">B-S-A6</strain>
    </source>
</reference>
<dbReference type="RefSeq" id="WP_282540939.1">
    <property type="nucleotide sequence ID" value="NZ_JASCIQ010000003.1"/>
</dbReference>
<gene>
    <name evidence="2" type="ORF">QIS96_04020</name>
</gene>